<evidence type="ECO:0000256" key="4">
    <source>
        <dbReference type="SAM" id="MobiDB-lite"/>
    </source>
</evidence>
<dbReference type="PROSITE" id="PS50088">
    <property type="entry name" value="ANK_REPEAT"/>
    <property type="match status" value="4"/>
</dbReference>
<evidence type="ECO:0000256" key="2">
    <source>
        <dbReference type="ARBA" id="ARBA00023043"/>
    </source>
</evidence>
<accession>A0A9P1M5E0</accession>
<evidence type="ECO:0000313" key="6">
    <source>
        <dbReference type="EMBL" id="CAL4808139.1"/>
    </source>
</evidence>
<dbReference type="OrthoDB" id="307232at2759"/>
<evidence type="ECO:0000313" key="7">
    <source>
        <dbReference type="Proteomes" id="UP001152797"/>
    </source>
</evidence>
<protein>
    <submittedName>
        <fullName evidence="5">Uncharacterized protein</fullName>
    </submittedName>
</protein>
<dbReference type="Gene3D" id="1.25.40.20">
    <property type="entry name" value="Ankyrin repeat-containing domain"/>
    <property type="match status" value="3"/>
</dbReference>
<keyword evidence="7" id="KW-1185">Reference proteome</keyword>
<feature type="repeat" description="ANK" evidence="3">
    <location>
        <begin position="482"/>
        <end position="514"/>
    </location>
</feature>
<dbReference type="PROSITE" id="PS50297">
    <property type="entry name" value="ANK_REP_REGION"/>
    <property type="match status" value="4"/>
</dbReference>
<dbReference type="AlphaFoldDB" id="A0A9P1M5E0"/>
<reference evidence="5" key="1">
    <citation type="submission" date="2022-10" db="EMBL/GenBank/DDBJ databases">
        <authorList>
            <person name="Chen Y."/>
            <person name="Dougan E. K."/>
            <person name="Chan C."/>
            <person name="Rhodes N."/>
            <person name="Thang M."/>
        </authorList>
    </citation>
    <scope>NUCLEOTIDE SEQUENCE</scope>
</reference>
<feature type="region of interest" description="Disordered" evidence="4">
    <location>
        <begin position="415"/>
        <end position="439"/>
    </location>
</feature>
<keyword evidence="2 3" id="KW-0040">ANK repeat</keyword>
<evidence type="ECO:0000256" key="3">
    <source>
        <dbReference type="PROSITE-ProRule" id="PRU00023"/>
    </source>
</evidence>
<dbReference type="InterPro" id="IPR002110">
    <property type="entry name" value="Ankyrin_rpt"/>
</dbReference>
<feature type="repeat" description="ANK" evidence="3">
    <location>
        <begin position="513"/>
        <end position="535"/>
    </location>
</feature>
<evidence type="ECO:0000313" key="5">
    <source>
        <dbReference type="EMBL" id="CAI4020827.1"/>
    </source>
</evidence>
<dbReference type="SUPFAM" id="SSF48403">
    <property type="entry name" value="Ankyrin repeat"/>
    <property type="match status" value="2"/>
</dbReference>
<evidence type="ECO:0000256" key="1">
    <source>
        <dbReference type="ARBA" id="ARBA00022737"/>
    </source>
</evidence>
<gene>
    <name evidence="5" type="ORF">C1SCF055_LOCUS45211</name>
</gene>
<name>A0A9P1M5E0_9DINO</name>
<feature type="repeat" description="ANK" evidence="3">
    <location>
        <begin position="576"/>
        <end position="608"/>
    </location>
</feature>
<dbReference type="PANTHER" id="PTHR24198">
    <property type="entry name" value="ANKYRIN REPEAT AND PROTEIN KINASE DOMAIN-CONTAINING PROTEIN"/>
    <property type="match status" value="1"/>
</dbReference>
<organism evidence="5">
    <name type="scientific">Cladocopium goreaui</name>
    <dbReference type="NCBI Taxonomy" id="2562237"/>
    <lineage>
        <taxon>Eukaryota</taxon>
        <taxon>Sar</taxon>
        <taxon>Alveolata</taxon>
        <taxon>Dinophyceae</taxon>
        <taxon>Suessiales</taxon>
        <taxon>Symbiodiniaceae</taxon>
        <taxon>Cladocopium</taxon>
    </lineage>
</organism>
<feature type="repeat" description="ANK" evidence="3">
    <location>
        <begin position="609"/>
        <end position="635"/>
    </location>
</feature>
<dbReference type="PANTHER" id="PTHR24198:SF165">
    <property type="entry name" value="ANKYRIN REPEAT-CONTAINING PROTEIN-RELATED"/>
    <property type="match status" value="1"/>
</dbReference>
<dbReference type="PRINTS" id="PR01415">
    <property type="entry name" value="ANKYRIN"/>
</dbReference>
<reference evidence="6 7" key="2">
    <citation type="submission" date="2024-05" db="EMBL/GenBank/DDBJ databases">
        <authorList>
            <person name="Chen Y."/>
            <person name="Shah S."/>
            <person name="Dougan E. K."/>
            <person name="Thang M."/>
            <person name="Chan C."/>
        </authorList>
    </citation>
    <scope>NUCLEOTIDE SEQUENCE [LARGE SCALE GENOMIC DNA]</scope>
</reference>
<dbReference type="Pfam" id="PF12796">
    <property type="entry name" value="Ank_2"/>
    <property type="match status" value="3"/>
</dbReference>
<keyword evidence="1" id="KW-0677">Repeat</keyword>
<dbReference type="EMBL" id="CAMXCT030006835">
    <property type="protein sequence ID" value="CAL4808139.1"/>
    <property type="molecule type" value="Genomic_DNA"/>
</dbReference>
<proteinExistence type="predicted"/>
<dbReference type="SMART" id="SM00248">
    <property type="entry name" value="ANK"/>
    <property type="match status" value="12"/>
</dbReference>
<sequence>MASMTASAVPQNGSQRAMVSAALRGHWSKLQMLVEKGANLSSDAAMRAFTLAAAAQSVEVLQCFLLKGIDVDSWGVKKALLSAATTGDVLVLRCLVSNRADLTSWAAKQSLILAAEKEQMEVLRFLLRSGLELGPEIGDLVMETAASKNDVHVLQLLLDKMAQFHSSAGEAALASAARCRSWEALHFLVLAGVELESPSGQVALFAAAGSSNGFILRVLEEGGLDTSSERSQLTLRSARHRQRFDRRLRRKRLECDLDSFALKFGKIALRASRCAEEGRFLKALTAAVVPRPPSLRPTIETQDATSIEEAEGVAESAELRGGIEDEQLDMEEMRDSELDLDFFAPPLFTSAAPPHLPLPLPEQPAEQEELDPHVEDTAEANPKLEEAQPMERCDVRRYLDQLIVSALESCGAMDSDRPSMLAGTERRNKTPPAITPEPVTEADIKPHEVYEDLRVAASRGQQDQVLHLLRQRAVCQSASSAGSATALHLAAQNGHREVVEALLAAGHRAEKVEGFTPLHDAAQNGHVEILRLLLRSSPCRAQPPDAGALQIAARRGHVEVVRELLRAEAMPDTLDCGYSALHDASYAGHPSVVQLLLDHRASIQLRATDGATAVHLAVLGGSPETLKLLLEARGDALDAIGPQQITPIHLAVSGGHVQMLRSMVSKKPASLRNDAMMNL</sequence>
<comment type="caution">
    <text evidence="5">The sequence shown here is derived from an EMBL/GenBank/DDBJ whole genome shotgun (WGS) entry which is preliminary data.</text>
</comment>
<dbReference type="Proteomes" id="UP001152797">
    <property type="component" value="Unassembled WGS sequence"/>
</dbReference>
<dbReference type="EMBL" id="CAMXCT020006835">
    <property type="protein sequence ID" value="CAL1174202.1"/>
    <property type="molecule type" value="Genomic_DNA"/>
</dbReference>
<dbReference type="InterPro" id="IPR036770">
    <property type="entry name" value="Ankyrin_rpt-contain_sf"/>
</dbReference>
<dbReference type="EMBL" id="CAMXCT010006835">
    <property type="protein sequence ID" value="CAI4020827.1"/>
    <property type="molecule type" value="Genomic_DNA"/>
</dbReference>